<evidence type="ECO:0000256" key="8">
    <source>
        <dbReference type="SAM" id="MobiDB-lite"/>
    </source>
</evidence>
<dbReference type="CDD" id="cd16461">
    <property type="entry name" value="RING-H2_EL5-like"/>
    <property type="match status" value="1"/>
</dbReference>
<keyword evidence="9" id="KW-1133">Transmembrane helix</keyword>
<dbReference type="InterPro" id="IPR013083">
    <property type="entry name" value="Znf_RING/FYVE/PHD"/>
</dbReference>
<keyword evidence="3" id="KW-0479">Metal-binding</keyword>
<gene>
    <name evidence="11" type="ORF">U9M48_027461</name>
</gene>
<dbReference type="SUPFAM" id="SSF57850">
    <property type="entry name" value="RING/U-box"/>
    <property type="match status" value="1"/>
</dbReference>
<sequence>MSVPLPPTPGIIFPPIPWYPLPPSPPLPNPPKSPAGAIAGISIAIGIILFIVSCVCSLVRGQRQSQASASATAVAIFIQPQPTASSGQPPHRGEQQQRGGASSSTSALPSFTYNMSMRHNATSGGGGEEAPTCSVCLGVFQVGETVRLLPVCLHLFHVECIDPWLDAHSTCPICRSGTGLSTTDGGLLPPV</sequence>
<keyword evidence="4 7" id="KW-0863">Zinc-finger</keyword>
<evidence type="ECO:0000256" key="1">
    <source>
        <dbReference type="ARBA" id="ARBA00000900"/>
    </source>
</evidence>
<accession>A0AAQ3TV77</accession>
<evidence type="ECO:0000259" key="10">
    <source>
        <dbReference type="PROSITE" id="PS50089"/>
    </source>
</evidence>
<name>A0AAQ3TV77_PASNO</name>
<evidence type="ECO:0000256" key="7">
    <source>
        <dbReference type="PROSITE-ProRule" id="PRU00175"/>
    </source>
</evidence>
<comment type="catalytic activity">
    <reaction evidence="1">
        <text>S-ubiquitinyl-[E2 ubiquitin-conjugating enzyme]-L-cysteine + [acceptor protein]-L-lysine = [E2 ubiquitin-conjugating enzyme]-L-cysteine + N(6)-ubiquitinyl-[acceptor protein]-L-lysine.</text>
        <dbReference type="EC" id="2.3.2.27"/>
    </reaction>
</comment>
<feature type="compositionally biased region" description="Polar residues" evidence="8">
    <location>
        <begin position="96"/>
        <end position="105"/>
    </location>
</feature>
<dbReference type="GO" id="GO:0008270">
    <property type="term" value="F:zinc ion binding"/>
    <property type="evidence" value="ECO:0007669"/>
    <property type="project" value="UniProtKB-KW"/>
</dbReference>
<dbReference type="Proteomes" id="UP001341281">
    <property type="component" value="Chromosome 06"/>
</dbReference>
<keyword evidence="12" id="KW-1185">Reference proteome</keyword>
<feature type="region of interest" description="Disordered" evidence="8">
    <location>
        <begin position="82"/>
        <end position="105"/>
    </location>
</feature>
<dbReference type="EC" id="2.3.2.27" evidence="2"/>
<dbReference type="PROSITE" id="PS50089">
    <property type="entry name" value="ZF_RING_2"/>
    <property type="match status" value="1"/>
</dbReference>
<proteinExistence type="inferred from homology"/>
<reference evidence="11 12" key="1">
    <citation type="submission" date="2024-02" db="EMBL/GenBank/DDBJ databases">
        <title>High-quality chromosome-scale genome assembly of Pensacola bahiagrass (Paspalum notatum Flugge var. saurae).</title>
        <authorList>
            <person name="Vega J.M."/>
            <person name="Podio M."/>
            <person name="Orjuela J."/>
            <person name="Siena L.A."/>
            <person name="Pessino S.C."/>
            <person name="Combes M.C."/>
            <person name="Mariac C."/>
            <person name="Albertini E."/>
            <person name="Pupilli F."/>
            <person name="Ortiz J.P.A."/>
            <person name="Leblanc O."/>
        </authorList>
    </citation>
    <scope>NUCLEOTIDE SEQUENCE [LARGE SCALE GENOMIC DNA]</scope>
    <source>
        <strain evidence="11">R1</strain>
        <tissue evidence="11">Leaf</tissue>
    </source>
</reference>
<evidence type="ECO:0000313" key="11">
    <source>
        <dbReference type="EMBL" id="WVZ79939.1"/>
    </source>
</evidence>
<dbReference type="Pfam" id="PF13639">
    <property type="entry name" value="zf-RING_2"/>
    <property type="match status" value="1"/>
</dbReference>
<keyword evidence="9" id="KW-0472">Membrane</keyword>
<dbReference type="InterPro" id="IPR053238">
    <property type="entry name" value="RING-H2_zinc_finger"/>
</dbReference>
<keyword evidence="9" id="KW-0812">Transmembrane</keyword>
<dbReference type="AlphaFoldDB" id="A0AAQ3TV77"/>
<evidence type="ECO:0000256" key="6">
    <source>
        <dbReference type="ARBA" id="ARBA00024209"/>
    </source>
</evidence>
<dbReference type="Gene3D" id="3.30.40.10">
    <property type="entry name" value="Zinc/RING finger domain, C3HC4 (zinc finger)"/>
    <property type="match status" value="1"/>
</dbReference>
<evidence type="ECO:0000256" key="9">
    <source>
        <dbReference type="SAM" id="Phobius"/>
    </source>
</evidence>
<dbReference type="SMART" id="SM00184">
    <property type="entry name" value="RING"/>
    <property type="match status" value="1"/>
</dbReference>
<dbReference type="GO" id="GO:0061630">
    <property type="term" value="F:ubiquitin protein ligase activity"/>
    <property type="evidence" value="ECO:0007669"/>
    <property type="project" value="UniProtKB-EC"/>
</dbReference>
<dbReference type="PANTHER" id="PTHR14155:SF518">
    <property type="entry name" value="RING-TYPE DOMAIN-CONTAINING PROTEIN"/>
    <property type="match status" value="1"/>
</dbReference>
<protein>
    <recommendedName>
        <fullName evidence="2">RING-type E3 ubiquitin transferase</fullName>
        <ecNumber evidence="2">2.3.2.27</ecNumber>
    </recommendedName>
</protein>
<evidence type="ECO:0000256" key="5">
    <source>
        <dbReference type="ARBA" id="ARBA00022833"/>
    </source>
</evidence>
<dbReference type="FunFam" id="3.30.40.10:FF:000984">
    <property type="entry name" value="Putative RING zinc finger domain superfamily protein"/>
    <property type="match status" value="1"/>
</dbReference>
<evidence type="ECO:0000256" key="4">
    <source>
        <dbReference type="ARBA" id="ARBA00022771"/>
    </source>
</evidence>
<dbReference type="EMBL" id="CP144750">
    <property type="protein sequence ID" value="WVZ79939.1"/>
    <property type="molecule type" value="Genomic_DNA"/>
</dbReference>
<dbReference type="PANTHER" id="PTHR14155">
    <property type="entry name" value="RING FINGER DOMAIN-CONTAINING"/>
    <property type="match status" value="1"/>
</dbReference>
<evidence type="ECO:0000256" key="2">
    <source>
        <dbReference type="ARBA" id="ARBA00012483"/>
    </source>
</evidence>
<feature type="transmembrane region" description="Helical" evidence="9">
    <location>
        <begin position="35"/>
        <end position="59"/>
    </location>
</feature>
<feature type="domain" description="RING-type" evidence="10">
    <location>
        <begin position="133"/>
        <end position="175"/>
    </location>
</feature>
<evidence type="ECO:0000256" key="3">
    <source>
        <dbReference type="ARBA" id="ARBA00022723"/>
    </source>
</evidence>
<organism evidence="11 12">
    <name type="scientific">Paspalum notatum var. saurae</name>
    <dbReference type="NCBI Taxonomy" id="547442"/>
    <lineage>
        <taxon>Eukaryota</taxon>
        <taxon>Viridiplantae</taxon>
        <taxon>Streptophyta</taxon>
        <taxon>Embryophyta</taxon>
        <taxon>Tracheophyta</taxon>
        <taxon>Spermatophyta</taxon>
        <taxon>Magnoliopsida</taxon>
        <taxon>Liliopsida</taxon>
        <taxon>Poales</taxon>
        <taxon>Poaceae</taxon>
        <taxon>PACMAD clade</taxon>
        <taxon>Panicoideae</taxon>
        <taxon>Andropogonodae</taxon>
        <taxon>Paspaleae</taxon>
        <taxon>Paspalinae</taxon>
        <taxon>Paspalum</taxon>
    </lineage>
</organism>
<comment type="similarity">
    <text evidence="6">Belongs to the RING-type zinc finger family. ATL subfamily.</text>
</comment>
<dbReference type="InterPro" id="IPR001841">
    <property type="entry name" value="Znf_RING"/>
</dbReference>
<evidence type="ECO:0000313" key="12">
    <source>
        <dbReference type="Proteomes" id="UP001341281"/>
    </source>
</evidence>
<keyword evidence="5" id="KW-0862">Zinc</keyword>